<evidence type="ECO:0000313" key="2">
    <source>
        <dbReference type="Proteomes" id="UP000320806"/>
    </source>
</evidence>
<protein>
    <submittedName>
        <fullName evidence="1">Uncharacterized protein</fullName>
    </submittedName>
</protein>
<dbReference type="EMBL" id="VFMO01000001">
    <property type="protein sequence ID" value="TQJ15407.1"/>
    <property type="molecule type" value="Genomic_DNA"/>
</dbReference>
<dbReference type="AlphaFoldDB" id="A0A542EJ85"/>
<dbReference type="InterPro" id="IPR046268">
    <property type="entry name" value="DUF6301"/>
</dbReference>
<dbReference type="Proteomes" id="UP000320806">
    <property type="component" value="Unassembled WGS sequence"/>
</dbReference>
<reference evidence="1 2" key="1">
    <citation type="submission" date="2019-06" db="EMBL/GenBank/DDBJ databases">
        <title>Sequencing the genomes of 1000 actinobacteria strains.</title>
        <authorList>
            <person name="Klenk H.-P."/>
        </authorList>
    </citation>
    <scope>NUCLEOTIDE SEQUENCE [LARGE SCALE GENOMIC DNA]</scope>
    <source>
        <strain evidence="1 2">DSM 19828</strain>
    </source>
</reference>
<organism evidence="1 2">
    <name type="scientific">Yimella lutea</name>
    <dbReference type="NCBI Taxonomy" id="587872"/>
    <lineage>
        <taxon>Bacteria</taxon>
        <taxon>Bacillati</taxon>
        <taxon>Actinomycetota</taxon>
        <taxon>Actinomycetes</taxon>
        <taxon>Micrococcales</taxon>
        <taxon>Dermacoccaceae</taxon>
        <taxon>Yimella</taxon>
    </lineage>
</organism>
<sequence length="160" mass="18233">MRSIRQSIPVDQALGMLQFWVDANWPMTEREAAELSSEIGWTQDEDGWVSNDRFGLSFPDVEGIGPADDPVKRIMLTLTDHEKNITDDFARFIADRFADYVAGAEKRWGKGALRRGEVDRAYFDLEPRGGVMIVRSKVVEALYLTQPEVDLRKANKEWPA</sequence>
<name>A0A542EJ85_9MICO</name>
<dbReference type="OrthoDB" id="4875176at2"/>
<dbReference type="Pfam" id="PF19818">
    <property type="entry name" value="DUF6301"/>
    <property type="match status" value="1"/>
</dbReference>
<gene>
    <name evidence="1" type="ORF">FB459_2958</name>
</gene>
<proteinExistence type="predicted"/>
<accession>A0A542EJ85</accession>
<keyword evidence="2" id="KW-1185">Reference proteome</keyword>
<dbReference type="RefSeq" id="WP_141928985.1">
    <property type="nucleotide sequence ID" value="NZ_BAABCI010000013.1"/>
</dbReference>
<evidence type="ECO:0000313" key="1">
    <source>
        <dbReference type="EMBL" id="TQJ15407.1"/>
    </source>
</evidence>
<comment type="caution">
    <text evidence="1">The sequence shown here is derived from an EMBL/GenBank/DDBJ whole genome shotgun (WGS) entry which is preliminary data.</text>
</comment>